<comment type="catalytic activity">
    <reaction evidence="8">
        <text>L-glutamate 5-semialdehyde + NAD(+) + H2O = L-glutamate + NADH + 2 H(+)</text>
        <dbReference type="Rhea" id="RHEA:30235"/>
        <dbReference type="ChEBI" id="CHEBI:15377"/>
        <dbReference type="ChEBI" id="CHEBI:15378"/>
        <dbReference type="ChEBI" id="CHEBI:29985"/>
        <dbReference type="ChEBI" id="CHEBI:57540"/>
        <dbReference type="ChEBI" id="CHEBI:57945"/>
        <dbReference type="ChEBI" id="CHEBI:58066"/>
        <dbReference type="EC" id="1.2.1.88"/>
    </reaction>
</comment>
<evidence type="ECO:0000313" key="12">
    <source>
        <dbReference type="EMBL" id="MBB5636051.1"/>
    </source>
</evidence>
<evidence type="ECO:0000313" key="13">
    <source>
        <dbReference type="Proteomes" id="UP000537204"/>
    </source>
</evidence>
<evidence type="ECO:0000256" key="4">
    <source>
        <dbReference type="ARBA" id="ARBA00023002"/>
    </source>
</evidence>
<sequence>MYKQQYYIMLKGFFNVPTPENEPILGYAPGSKERELLKAALTEARSKKGDIPMYIGGKAVHTDKKGTVTPPHDHQHVLAQYSIGDKTHVQQAIDAALAAKPQWENLPWEQRAAIFLKIAELISGPYRYKLNAATMLGQSKNAYQAEIDAACELIDFLRFNVSYMADIYKQQPPVSPKGVWNRVEQRPLEGFVFALTPFNFTAIAANLPTSAALMGNVVVWKPADTQVYAANLLMEIFREAGLPDGVINLVYVDGPEAGEVIFNSPDFAGIHFTGSTAVFQNIWKTIGTNIHKYKTYPRIVGETGGKDFILVHGSADAEVSSTAILRGAFEYQGQKCSAASRTYIAKSLWPKIKELMLRDLATFKMGGTEDFGNFINAVIDDRSFTKLAKYIDQAKADKGVEIIAGGNYDKSKGYFIEPTVLVVDDPKYTTMCEELFGPVLSVYVYDDADFDQVLEIIDTTSPYALTGAVIAQDRYAIEKASYALRNAAGNFYINDKCTGAVVGQQPFGGARGSGTNDKAGSMINLLRWASPRTIKETFDPPKDYRYPFMG</sequence>
<dbReference type="InterPro" id="IPR016160">
    <property type="entry name" value="Ald_DH_CS_CYS"/>
</dbReference>
<proteinExistence type="inferred from homology"/>
<dbReference type="InterPro" id="IPR005931">
    <property type="entry name" value="P5CDH/ALDH4A1"/>
</dbReference>
<keyword evidence="5" id="KW-0520">NAD</keyword>
<feature type="domain" description="Aldehyde dehydrogenase" evidence="11">
    <location>
        <begin position="65"/>
        <end position="521"/>
    </location>
</feature>
<dbReference type="InterPro" id="IPR016162">
    <property type="entry name" value="Ald_DH_N"/>
</dbReference>
<comment type="pathway">
    <text evidence="1">Amino-acid degradation; L-proline degradation into L-glutamate; L-glutamate from L-proline: step 2/2.</text>
</comment>
<dbReference type="InterPro" id="IPR029510">
    <property type="entry name" value="Ald_DH_CS_GLU"/>
</dbReference>
<feature type="active site" evidence="9">
    <location>
        <position position="302"/>
    </location>
</feature>
<comment type="similarity">
    <text evidence="2 10">Belongs to the aldehyde dehydrogenase family.</text>
</comment>
<dbReference type="FunFam" id="3.40.605.10:FF:000006">
    <property type="entry name" value="1-pyrroline-5-carboxylate dehydrogenase"/>
    <property type="match status" value="1"/>
</dbReference>
<dbReference type="PROSITE" id="PS00070">
    <property type="entry name" value="ALDEHYDE_DEHYDR_CYS"/>
    <property type="match status" value="1"/>
</dbReference>
<dbReference type="GO" id="GO:0003842">
    <property type="term" value="F:L-glutamate gamma-semialdehyde dehydrogenase activity"/>
    <property type="evidence" value="ECO:0007669"/>
    <property type="project" value="UniProtKB-EC"/>
</dbReference>
<dbReference type="PROSITE" id="PS00687">
    <property type="entry name" value="ALDEHYDE_DEHYDR_GLU"/>
    <property type="match status" value="1"/>
</dbReference>
<dbReference type="GO" id="GO:0009898">
    <property type="term" value="C:cytoplasmic side of plasma membrane"/>
    <property type="evidence" value="ECO:0007669"/>
    <property type="project" value="TreeGrafter"/>
</dbReference>
<dbReference type="EC" id="1.2.1.88" evidence="3"/>
<dbReference type="NCBIfam" id="TIGR01236">
    <property type="entry name" value="D1pyr5carbox1"/>
    <property type="match status" value="1"/>
</dbReference>
<evidence type="ECO:0000256" key="9">
    <source>
        <dbReference type="PROSITE-ProRule" id="PRU10007"/>
    </source>
</evidence>
<dbReference type="UniPathway" id="UPA00261">
    <property type="reaction ID" value="UER00374"/>
</dbReference>
<dbReference type="AlphaFoldDB" id="A0A7W9DYL4"/>
<protein>
    <recommendedName>
        <fullName evidence="7">L-glutamate gamma-semialdehyde dehydrogenase</fullName>
        <ecNumber evidence="3">1.2.1.88</ecNumber>
    </recommendedName>
    <alternativeName>
        <fullName evidence="7">L-glutamate gamma-semialdehyde dehydrogenase</fullName>
    </alternativeName>
</protein>
<organism evidence="12 13">
    <name type="scientific">Pedobacter cryoconitis</name>
    <dbReference type="NCBI Taxonomy" id="188932"/>
    <lineage>
        <taxon>Bacteria</taxon>
        <taxon>Pseudomonadati</taxon>
        <taxon>Bacteroidota</taxon>
        <taxon>Sphingobacteriia</taxon>
        <taxon>Sphingobacteriales</taxon>
        <taxon>Sphingobacteriaceae</taxon>
        <taxon>Pedobacter</taxon>
    </lineage>
</organism>
<dbReference type="Gene3D" id="3.40.309.10">
    <property type="entry name" value="Aldehyde Dehydrogenase, Chain A, domain 2"/>
    <property type="match status" value="1"/>
</dbReference>
<dbReference type="PANTHER" id="PTHR42862:SF1">
    <property type="entry name" value="DELTA-1-PYRROLINE-5-CARBOXYLATE DEHYDROGENASE 2, ISOFORM A-RELATED"/>
    <property type="match status" value="1"/>
</dbReference>
<reference evidence="12 13" key="1">
    <citation type="submission" date="2020-08" db="EMBL/GenBank/DDBJ databases">
        <title>Genomic Encyclopedia of Type Strains, Phase IV (KMG-V): Genome sequencing to study the core and pangenomes of soil and plant-associated prokaryotes.</title>
        <authorList>
            <person name="Whitman W."/>
        </authorList>
    </citation>
    <scope>NUCLEOTIDE SEQUENCE [LARGE SCALE GENOMIC DNA]</scope>
    <source>
        <strain evidence="12 13">S3M1</strain>
    </source>
</reference>
<evidence type="ECO:0000256" key="2">
    <source>
        <dbReference type="ARBA" id="ARBA00009986"/>
    </source>
</evidence>
<dbReference type="EMBL" id="JACHCE010000002">
    <property type="protein sequence ID" value="MBB5636051.1"/>
    <property type="molecule type" value="Genomic_DNA"/>
</dbReference>
<evidence type="ECO:0000256" key="10">
    <source>
        <dbReference type="RuleBase" id="RU003345"/>
    </source>
</evidence>
<dbReference type="InterPro" id="IPR016161">
    <property type="entry name" value="Ald_DH/histidinol_DH"/>
</dbReference>
<dbReference type="GO" id="GO:0010133">
    <property type="term" value="P:L-proline catabolic process to L-glutamate"/>
    <property type="evidence" value="ECO:0007669"/>
    <property type="project" value="UniProtKB-UniPathway"/>
</dbReference>
<evidence type="ECO:0000256" key="8">
    <source>
        <dbReference type="ARBA" id="ARBA00048142"/>
    </source>
</evidence>
<dbReference type="SUPFAM" id="SSF53720">
    <property type="entry name" value="ALDH-like"/>
    <property type="match status" value="1"/>
</dbReference>
<accession>A0A7W9DYL4</accession>
<keyword evidence="4 10" id="KW-0560">Oxidoreductase</keyword>
<dbReference type="InterPro" id="IPR016163">
    <property type="entry name" value="Ald_DH_C"/>
</dbReference>
<dbReference type="GO" id="GO:0004657">
    <property type="term" value="F:proline dehydrogenase activity"/>
    <property type="evidence" value="ECO:0007669"/>
    <property type="project" value="UniProtKB-ARBA"/>
</dbReference>
<evidence type="ECO:0000259" key="11">
    <source>
        <dbReference type="Pfam" id="PF00171"/>
    </source>
</evidence>
<evidence type="ECO:0000256" key="6">
    <source>
        <dbReference type="ARBA" id="ARBA00023062"/>
    </source>
</evidence>
<dbReference type="Gene3D" id="3.40.605.10">
    <property type="entry name" value="Aldehyde Dehydrogenase, Chain A, domain 1"/>
    <property type="match status" value="1"/>
</dbReference>
<dbReference type="CDD" id="cd07123">
    <property type="entry name" value="ALDH_F4-17_P5CDH"/>
    <property type="match status" value="1"/>
</dbReference>
<dbReference type="Pfam" id="PF00171">
    <property type="entry name" value="Aldedh"/>
    <property type="match status" value="1"/>
</dbReference>
<dbReference type="FunFam" id="3.40.309.10:FF:000005">
    <property type="entry name" value="1-pyrroline-5-carboxylate dehydrogenase 1"/>
    <property type="match status" value="1"/>
</dbReference>
<dbReference type="InterPro" id="IPR050485">
    <property type="entry name" value="Proline_metab_enzyme"/>
</dbReference>
<evidence type="ECO:0000256" key="3">
    <source>
        <dbReference type="ARBA" id="ARBA00012884"/>
    </source>
</evidence>
<gene>
    <name evidence="12" type="ORF">HDE68_001939</name>
</gene>
<dbReference type="InterPro" id="IPR015590">
    <property type="entry name" value="Aldehyde_DH_dom"/>
</dbReference>
<keyword evidence="6" id="KW-0642">Proline metabolism</keyword>
<evidence type="ECO:0000256" key="1">
    <source>
        <dbReference type="ARBA" id="ARBA00004786"/>
    </source>
</evidence>
<evidence type="ECO:0000256" key="7">
    <source>
        <dbReference type="ARBA" id="ARBA00032259"/>
    </source>
</evidence>
<evidence type="ECO:0000256" key="5">
    <source>
        <dbReference type="ARBA" id="ARBA00023027"/>
    </source>
</evidence>
<comment type="caution">
    <text evidence="12">The sequence shown here is derived from an EMBL/GenBank/DDBJ whole genome shotgun (WGS) entry which is preliminary data.</text>
</comment>
<name>A0A7W9DYL4_9SPHI</name>
<dbReference type="PANTHER" id="PTHR42862">
    <property type="entry name" value="DELTA-1-PYRROLINE-5-CARBOXYLATE DEHYDROGENASE 1, ISOFORM A-RELATED"/>
    <property type="match status" value="1"/>
</dbReference>
<dbReference type="Proteomes" id="UP000537204">
    <property type="component" value="Unassembled WGS sequence"/>
</dbReference>